<dbReference type="RefSeq" id="XP_066633809.1">
    <property type="nucleotide sequence ID" value="XM_066775928.1"/>
</dbReference>
<keyword evidence="2" id="KW-0819">tRNA processing</keyword>
<dbReference type="PANTHER" id="PTHR21027:SF1">
    <property type="entry name" value="TRNA-SPLICING ENDONUCLEASE SUBUNIT SEN54"/>
    <property type="match status" value="1"/>
</dbReference>
<dbReference type="InterPro" id="IPR024337">
    <property type="entry name" value="tRNA_splic_suSen54"/>
</dbReference>
<accession>A0ABR3CJJ0</accession>
<keyword evidence="5" id="KW-0378">Hydrolase</keyword>
<feature type="compositionally biased region" description="Low complexity" evidence="3">
    <location>
        <begin position="518"/>
        <end position="528"/>
    </location>
</feature>
<keyword evidence="5" id="KW-0540">Nuclease</keyword>
<evidence type="ECO:0000259" key="4">
    <source>
        <dbReference type="Pfam" id="PF12928"/>
    </source>
</evidence>
<dbReference type="PANTHER" id="PTHR21027">
    <property type="entry name" value="TRNA-SPLICING ENDONUCLEASE SUBUNIT SEN54"/>
    <property type="match status" value="1"/>
</dbReference>
<dbReference type="Proteomes" id="UP001430584">
    <property type="component" value="Unassembled WGS sequence"/>
</dbReference>
<dbReference type="Pfam" id="PF05348">
    <property type="entry name" value="UMP1"/>
    <property type="match status" value="1"/>
</dbReference>
<dbReference type="GO" id="GO:0004519">
    <property type="term" value="F:endonuclease activity"/>
    <property type="evidence" value="ECO:0007669"/>
    <property type="project" value="UniProtKB-KW"/>
</dbReference>
<sequence length="633" mass="69469">MADIDDDDVSQLPTHNADNVDLSDETQDFRFLTSLSISDNGASKLPKRGEKDFEPHETSLQASALDASRQAMHQAISSTRIHNPKNHVVATYDPVSNMARVDQVKGQAFRTMGKHFSGVMWLLPEEALYLLERGSLDIRWPSDDGEDEGLPMSLQGAYAAFIGMEDSASGHLTLERYSVYAGLKRSGYIVTRADSWDGVKHVDHSADKQPSPSVLQNLLSFDLFRSLWSFLLPGSRRVPNPGAALGPLVSPGLYRHYNDVYRLLDVVQFHDPRQLPQFSPEESSQDPFHVAYSVYKPTPTWKKSAPGPPDFRVAVINARDTSVPTLPQLNDLLSSTPYDPPKPDAQLYQKLKQGYRNVILAIVDQGIVSYVRVADAGFGLERLYERTPRGPGAKRGGFRGPQADANIVEQTSGIAPCRSVANSIDKNESSPYKQESTSEPCQAIGAFRLVQPSLVPQDDGSNEYWHVFHAVGMDGFESLSLRITPAPSNPKSTSATLGAPSAPGVHDALRANLGLTAPSAAASSSSTPEPQLQSSHPLEARLTKWRATQDALKMEGLRRTFGMAEPIRRGMELKLAAAGEWRPAALGGASNVHGDILSGRDTEIGWEDVYKGDDLREAPDFHTEMEARMKMNW</sequence>
<evidence type="ECO:0000256" key="1">
    <source>
        <dbReference type="ARBA" id="ARBA00005736"/>
    </source>
</evidence>
<gene>
    <name evidence="5" type="primary">SEN54</name>
    <name evidence="5" type="ORF">SLS55_004471</name>
</gene>
<feature type="region of interest" description="Disordered" evidence="3">
    <location>
        <begin position="482"/>
        <end position="506"/>
    </location>
</feature>
<evidence type="ECO:0000256" key="3">
    <source>
        <dbReference type="SAM" id="MobiDB-lite"/>
    </source>
</evidence>
<comment type="caution">
    <text evidence="5">The sequence shown here is derived from an EMBL/GenBank/DDBJ whole genome shotgun (WGS) entry which is preliminary data.</text>
</comment>
<evidence type="ECO:0000313" key="5">
    <source>
        <dbReference type="EMBL" id="KAL0260780.1"/>
    </source>
</evidence>
<proteinExistence type="inferred from homology"/>
<dbReference type="InterPro" id="IPR024336">
    <property type="entry name" value="tRNA_splic_suSen54_N"/>
</dbReference>
<dbReference type="EMBL" id="JAJVCZ030000004">
    <property type="protein sequence ID" value="KAL0260780.1"/>
    <property type="molecule type" value="Genomic_DNA"/>
</dbReference>
<reference evidence="5 6" key="1">
    <citation type="submission" date="2024-02" db="EMBL/GenBank/DDBJ databases">
        <title>De novo assembly and annotation of 12 fungi associated with fruit tree decline syndrome in Ontario, Canada.</title>
        <authorList>
            <person name="Sulman M."/>
            <person name="Ellouze W."/>
            <person name="Ilyukhin E."/>
        </authorList>
    </citation>
    <scope>NUCLEOTIDE SEQUENCE [LARGE SCALE GENOMIC DNA]</scope>
    <source>
        <strain evidence="5 6">FDS-637</strain>
    </source>
</reference>
<keyword evidence="6" id="KW-1185">Reference proteome</keyword>
<evidence type="ECO:0000256" key="2">
    <source>
        <dbReference type="ARBA" id="ARBA00022694"/>
    </source>
</evidence>
<protein>
    <submittedName>
        <fullName evidence="5">tRNA-splicing endonuclease subunit sen54</fullName>
    </submittedName>
</protein>
<dbReference type="Pfam" id="PF12928">
    <property type="entry name" value="tRNA_int_end_N2"/>
    <property type="match status" value="1"/>
</dbReference>
<feature type="region of interest" description="Disordered" evidence="3">
    <location>
        <begin position="1"/>
        <end position="23"/>
    </location>
</feature>
<name>A0ABR3CJJ0_9PEZI</name>
<organism evidence="5 6">
    <name type="scientific">Diplodia seriata</name>
    <dbReference type="NCBI Taxonomy" id="420778"/>
    <lineage>
        <taxon>Eukaryota</taxon>
        <taxon>Fungi</taxon>
        <taxon>Dikarya</taxon>
        <taxon>Ascomycota</taxon>
        <taxon>Pezizomycotina</taxon>
        <taxon>Dothideomycetes</taxon>
        <taxon>Dothideomycetes incertae sedis</taxon>
        <taxon>Botryosphaeriales</taxon>
        <taxon>Botryosphaeriaceae</taxon>
        <taxon>Diplodia</taxon>
    </lineage>
</organism>
<comment type="similarity">
    <text evidence="1">Belongs to the SEN54 family.</text>
</comment>
<feature type="domain" description="tRNA-splicing endonuclease subunit Sen54 N-terminal" evidence="4">
    <location>
        <begin position="73"/>
        <end position="140"/>
    </location>
</feature>
<evidence type="ECO:0000313" key="6">
    <source>
        <dbReference type="Proteomes" id="UP001430584"/>
    </source>
</evidence>
<keyword evidence="5" id="KW-0255">Endonuclease</keyword>
<dbReference type="GeneID" id="92008556"/>
<feature type="region of interest" description="Disordered" evidence="3">
    <location>
        <begin position="518"/>
        <end position="541"/>
    </location>
</feature>